<sequence length="88" mass="10041">MKSNLSVLVVFLLFFVTLKSVSSINQDENNILPNSNEQLSPWIEADENLNATLGKTISMKCIVHNLKNYKIAWYFNGILLSLNNIRIK</sequence>
<protein>
    <recommendedName>
        <fullName evidence="4">Ig-like domain-containing protein</fullName>
    </recommendedName>
</protein>
<dbReference type="AlphaFoldDB" id="A0A814LE93"/>
<dbReference type="SUPFAM" id="SSF48726">
    <property type="entry name" value="Immunoglobulin"/>
    <property type="match status" value="1"/>
</dbReference>
<dbReference type="Gene3D" id="2.60.40.10">
    <property type="entry name" value="Immunoglobulins"/>
    <property type="match status" value="1"/>
</dbReference>
<feature type="non-terminal residue" evidence="2">
    <location>
        <position position="1"/>
    </location>
</feature>
<evidence type="ECO:0000313" key="2">
    <source>
        <dbReference type="EMBL" id="CAF1062168.1"/>
    </source>
</evidence>
<proteinExistence type="predicted"/>
<reference evidence="2" key="1">
    <citation type="submission" date="2021-02" db="EMBL/GenBank/DDBJ databases">
        <authorList>
            <person name="Nowell W R."/>
        </authorList>
    </citation>
    <scope>NUCLEOTIDE SEQUENCE</scope>
    <source>
        <strain evidence="2">Ploen Becks lab</strain>
    </source>
</reference>
<keyword evidence="3" id="KW-1185">Reference proteome</keyword>
<feature type="chain" id="PRO_5032283343" description="Ig-like domain-containing protein" evidence="1">
    <location>
        <begin position="24"/>
        <end position="88"/>
    </location>
</feature>
<evidence type="ECO:0000256" key="1">
    <source>
        <dbReference type="SAM" id="SignalP"/>
    </source>
</evidence>
<gene>
    <name evidence="2" type="ORF">OXX778_LOCUS19335</name>
</gene>
<dbReference type="InterPro" id="IPR013783">
    <property type="entry name" value="Ig-like_fold"/>
</dbReference>
<accession>A0A814LE93</accession>
<feature type="signal peptide" evidence="1">
    <location>
        <begin position="1"/>
        <end position="23"/>
    </location>
</feature>
<dbReference type="Proteomes" id="UP000663879">
    <property type="component" value="Unassembled WGS sequence"/>
</dbReference>
<evidence type="ECO:0000313" key="3">
    <source>
        <dbReference type="Proteomes" id="UP000663879"/>
    </source>
</evidence>
<name>A0A814LE93_9BILA</name>
<dbReference type="EMBL" id="CAJNOC010005793">
    <property type="protein sequence ID" value="CAF1062168.1"/>
    <property type="molecule type" value="Genomic_DNA"/>
</dbReference>
<comment type="caution">
    <text evidence="2">The sequence shown here is derived from an EMBL/GenBank/DDBJ whole genome shotgun (WGS) entry which is preliminary data.</text>
</comment>
<dbReference type="InterPro" id="IPR036179">
    <property type="entry name" value="Ig-like_dom_sf"/>
</dbReference>
<evidence type="ECO:0008006" key="4">
    <source>
        <dbReference type="Google" id="ProtNLM"/>
    </source>
</evidence>
<keyword evidence="1" id="KW-0732">Signal</keyword>
<organism evidence="2 3">
    <name type="scientific">Brachionus calyciflorus</name>
    <dbReference type="NCBI Taxonomy" id="104777"/>
    <lineage>
        <taxon>Eukaryota</taxon>
        <taxon>Metazoa</taxon>
        <taxon>Spiralia</taxon>
        <taxon>Gnathifera</taxon>
        <taxon>Rotifera</taxon>
        <taxon>Eurotatoria</taxon>
        <taxon>Monogononta</taxon>
        <taxon>Pseudotrocha</taxon>
        <taxon>Ploima</taxon>
        <taxon>Brachionidae</taxon>
        <taxon>Brachionus</taxon>
    </lineage>
</organism>